<keyword evidence="6 15" id="KW-0347">Helicase</keyword>
<keyword evidence="7 15" id="KW-0269">Exonuclease</keyword>
<dbReference type="Gene3D" id="1.10.3170.10">
    <property type="entry name" value="Recbcd, chain B, domain 2"/>
    <property type="match status" value="1"/>
</dbReference>
<evidence type="ECO:0000256" key="9">
    <source>
        <dbReference type="ARBA" id="ARBA00022842"/>
    </source>
</evidence>
<dbReference type="Pfam" id="PF00580">
    <property type="entry name" value="UvrD-helicase"/>
    <property type="match status" value="1"/>
</dbReference>
<dbReference type="Pfam" id="PF12705">
    <property type="entry name" value="PDDEXK_1"/>
    <property type="match status" value="1"/>
</dbReference>
<evidence type="ECO:0000256" key="5">
    <source>
        <dbReference type="ARBA" id="ARBA00022801"/>
    </source>
</evidence>
<dbReference type="SUPFAM" id="SSF52980">
    <property type="entry name" value="Restriction endonuclease-like"/>
    <property type="match status" value="1"/>
</dbReference>
<keyword evidence="12 15" id="KW-0413">Isomerase</keyword>
<dbReference type="RefSeq" id="WP_369454020.1">
    <property type="nucleotide sequence ID" value="NZ_JBGCUO010000001.1"/>
</dbReference>
<keyword evidence="20" id="KW-1185">Reference proteome</keyword>
<evidence type="ECO:0000256" key="6">
    <source>
        <dbReference type="ARBA" id="ARBA00022806"/>
    </source>
</evidence>
<sequence length="1169" mass="129629">MHELRPIDLTGMPLHGLNLIEASAGTGKTYSIAALYLRLVLGIGCAPVAVENLLVVTFTRAAVAELRGRVRARLVQARGWFQRGEADEPFGRFLLDSMAAEPALALLERAITSMDNAAIFTIHGFCQRVLKEYALDMGVTLDAEFVDDDAELFAQAVNDLWRAVMHPQQRDWQADALLRLFGSPSGLAQALRPLCRLPLPQLVPDIANDDVAAARAELEQSLQQARELWQREGATFTAALQAAADAKQFNGSKWRWVWAEGALKHLDAFAAGVEASPLRPGNDSHERLLAEHLLERAKAGATVPTLPGLAVLTEIAAQQQRLAPLERAALLRQCRDQLVARREQLMQQRSQRSADDLLVDVDRALQQDDGERLAAALCQRYPVALVDEFQDTDPVQYRIFRTLYRDRPDTALFMIGDPKQAIYRFRGADIHAYLQAAEDCPAQQRYTLDTNFRSSSAMVAAVNRVFAAHPVPFVTADIPFHPVKPAGGADQTPLQVQDSAPRGALTWAHADAEQAGLGKSKERSLLWSSNWVADEIAGLLQQAAGGSALIGERPLAAGDMAVLVRTHNEARAVRAALSERGIASVYRGRDSVLSTAVADDLGLVLAALVEPEQARRVRAALATSLLGWPMEQLQQRFEDERQWTATLEQFRRWGRLWRSQGVLPALYALLEHEQVLPRLRAQTDGERKVTDLLHLAELLQQAAGQQGGPRELHHWYQRQRQLGRQQDVLQLRLESEDNLVQVVTIHASKGLQYPLCFVLGMSNGRALDQADLTLTVAGQTQVALSPSALSPEFAEQWQQQAEQEALAEDVRLLYVALTRSVHRCYVLHTPVGQGAEQSALAWLLQRAGQSPQHVLDQLCGDGFVWTADAPPAASAVAEAKLDAAPVAARPFRGRLQERWRISSYTALTRQLDEPLGDFFEAAEPVLLPPLPRDDGLTPHSFPRGASAGVFLHAMLEDWGQGHPLTESSVNERLTEFGFDAEQWQSPVLAWMQQVIEVPLGVLPVPLAQLSQRLPEMEFMLSVPSLTLEQLDQQLDWLPPTLPRPPLVAEHLAGMLRGFIDLTFEYQGRYYLLDYKSNWLGARTEDYTHSALARAMAEHRYDLQAAIYALALHRHLRLTLPDYDPDQHFGGVLYQFLRGVEGPARGVWHHRPDAADLDRLDHCFGAGDAP</sequence>
<evidence type="ECO:0000256" key="14">
    <source>
        <dbReference type="ARBA" id="ARBA00048988"/>
    </source>
</evidence>
<dbReference type="EMBL" id="JBGCUO010000001">
    <property type="protein sequence ID" value="MEY1660778.1"/>
    <property type="molecule type" value="Genomic_DNA"/>
</dbReference>
<dbReference type="PANTHER" id="PTHR11070:SF23">
    <property type="entry name" value="RECBCD ENZYME SUBUNIT RECB"/>
    <property type="match status" value="1"/>
</dbReference>
<comment type="cofactor">
    <cofactor evidence="15">
        <name>Mg(2+)</name>
        <dbReference type="ChEBI" id="CHEBI:18420"/>
    </cofactor>
    <text evidence="15">Binds 1 Mg(2+) ion per subunit.</text>
</comment>
<protein>
    <recommendedName>
        <fullName evidence="15">RecBCD enzyme subunit RecB</fullName>
        <ecNumber evidence="15">3.1.11.5</ecNumber>
        <ecNumber evidence="15">5.6.2.4</ecNumber>
    </recommendedName>
    <alternativeName>
        <fullName evidence="15">DNA 3'-5' helicase subunit RecB</fullName>
    </alternativeName>
    <alternativeName>
        <fullName evidence="15">Exonuclease V subunit RecB</fullName>
        <shortName evidence="15">ExoV subunit RecB</shortName>
    </alternativeName>
    <alternativeName>
        <fullName evidence="15">Helicase/nuclease RecBCD subunit RecB</fullName>
    </alternativeName>
</protein>
<evidence type="ECO:0000256" key="8">
    <source>
        <dbReference type="ARBA" id="ARBA00022840"/>
    </source>
</evidence>
<comment type="subunit">
    <text evidence="15">Heterotrimer of RecB, RecC and RecD. All subunits contribute to DNA-binding. Interacts with RecA.</text>
</comment>
<dbReference type="CDD" id="cd22352">
    <property type="entry name" value="RecB_C-like"/>
    <property type="match status" value="1"/>
</dbReference>
<keyword evidence="1 15" id="KW-0540">Nuclease</keyword>
<keyword evidence="2 15" id="KW-0479">Metal-binding</keyword>
<dbReference type="InterPro" id="IPR011604">
    <property type="entry name" value="PDDEXK-like_dom_sf"/>
</dbReference>
<evidence type="ECO:0000256" key="11">
    <source>
        <dbReference type="ARBA" id="ARBA00023204"/>
    </source>
</evidence>
<evidence type="ECO:0000313" key="20">
    <source>
        <dbReference type="Proteomes" id="UP001562065"/>
    </source>
</evidence>
<evidence type="ECO:0000259" key="17">
    <source>
        <dbReference type="PROSITE" id="PS51198"/>
    </source>
</evidence>
<evidence type="ECO:0000256" key="3">
    <source>
        <dbReference type="ARBA" id="ARBA00022741"/>
    </source>
</evidence>
<dbReference type="Gene3D" id="3.40.50.300">
    <property type="entry name" value="P-loop containing nucleotide triphosphate hydrolases"/>
    <property type="match status" value="2"/>
</dbReference>
<dbReference type="EC" id="3.1.11.5" evidence="15"/>
<evidence type="ECO:0000313" key="19">
    <source>
        <dbReference type="EMBL" id="MEY1660778.1"/>
    </source>
</evidence>
<keyword evidence="5 15" id="KW-0378">Hydrolase</keyword>
<name>A0ABV4AG12_9GAMM</name>
<keyword evidence="3 15" id="KW-0547">Nucleotide-binding</keyword>
<dbReference type="InterPro" id="IPR004586">
    <property type="entry name" value="RecB"/>
</dbReference>
<comment type="miscellaneous">
    <text evidence="15">In the RecBCD complex, RecB has a slow 3'-5' helicase, an exonuclease activity and loads RecA onto ssDNA, RecD has a fast 5'-3' helicase activity, while RecC stimulates the ATPase and processivity of the RecB helicase and contributes to recognition of the Chi site.</text>
</comment>
<comment type="similarity">
    <text evidence="15">Belongs to the helicase family. UvrD subfamily.</text>
</comment>
<proteinExistence type="inferred from homology"/>
<evidence type="ECO:0000256" key="10">
    <source>
        <dbReference type="ARBA" id="ARBA00023125"/>
    </source>
</evidence>
<organism evidence="19 20">
    <name type="scientific">Isoalcanivorax beigongshangi</name>
    <dbReference type="NCBI Taxonomy" id="3238810"/>
    <lineage>
        <taxon>Bacteria</taxon>
        <taxon>Pseudomonadati</taxon>
        <taxon>Pseudomonadota</taxon>
        <taxon>Gammaproteobacteria</taxon>
        <taxon>Oceanospirillales</taxon>
        <taxon>Alcanivoracaceae</taxon>
        <taxon>Isoalcanivorax</taxon>
    </lineage>
</organism>
<keyword evidence="10 15" id="KW-0238">DNA-binding</keyword>
<dbReference type="NCBIfam" id="TIGR00609">
    <property type="entry name" value="recB"/>
    <property type="match status" value="1"/>
</dbReference>
<feature type="binding site" evidence="15">
    <location>
        <position position="952"/>
    </location>
    <ligand>
        <name>Mg(2+)</name>
        <dbReference type="ChEBI" id="CHEBI:18420"/>
    </ligand>
</feature>
<keyword evidence="11 15" id="KW-0234">DNA repair</keyword>
<comment type="catalytic activity">
    <reaction evidence="15">
        <text>Exonucleolytic cleavage (in the presence of ATP) in either 5'- to 3'- or 3'- to 5'-direction to yield 5'-phosphooligonucleotides.</text>
        <dbReference type="EC" id="3.1.11.5"/>
    </reaction>
</comment>
<comment type="function">
    <text evidence="15">A helicase/nuclease that prepares dsDNA breaks (DSB) for recombinational DNA repair. Binds to DSBs and unwinds DNA via a highly rapid and processive ATP-dependent bidirectional helicase activity. Unwinds dsDNA until it encounters a Chi (crossover hotspot instigator) sequence from the 3' direction. Cuts ssDNA a few nucleotides 3' to the Chi site. The properties and activities of the enzyme are changed at Chi. The Chi-altered holoenzyme produces a long 3'-ssDNA overhang and facilitates RecA-binding to the ssDNA for homologous DNA recombination and repair. Holoenzyme degrades any linearized DNA that is unable to undergo homologous recombination. In the holoenzyme this subunit contributes ATPase, 3'-5' helicase, exonuclease activity and loads RecA onto ssDNA.</text>
</comment>
<evidence type="ECO:0000256" key="16">
    <source>
        <dbReference type="PROSITE-ProRule" id="PRU00560"/>
    </source>
</evidence>
<gene>
    <name evidence="15 19" type="primary">recB</name>
    <name evidence="19" type="ORF">AB5I84_01285</name>
</gene>
<feature type="domain" description="UvrD-like helicase C-terminal" evidence="18">
    <location>
        <begin position="484"/>
        <end position="750"/>
    </location>
</feature>
<evidence type="ECO:0000256" key="7">
    <source>
        <dbReference type="ARBA" id="ARBA00022839"/>
    </source>
</evidence>
<evidence type="ECO:0000256" key="4">
    <source>
        <dbReference type="ARBA" id="ARBA00022763"/>
    </source>
</evidence>
<dbReference type="InterPro" id="IPR027417">
    <property type="entry name" value="P-loop_NTPase"/>
</dbReference>
<dbReference type="HAMAP" id="MF_01485">
    <property type="entry name" value="RecB"/>
    <property type="match status" value="1"/>
</dbReference>
<feature type="region of interest" description="DNA-binding and helicase activity, interacts with RecC" evidence="15">
    <location>
        <begin position="1"/>
        <end position="850"/>
    </location>
</feature>
<reference evidence="19 20" key="1">
    <citation type="submission" date="2024-07" db="EMBL/GenBank/DDBJ databases">
        <authorList>
            <person name="Ren Q."/>
        </authorList>
    </citation>
    <scope>NUCLEOTIDE SEQUENCE [LARGE SCALE GENOMIC DNA]</scope>
    <source>
        <strain evidence="19 20">REN37</strain>
    </source>
</reference>
<dbReference type="InterPro" id="IPR011335">
    <property type="entry name" value="Restrct_endonuc-II-like"/>
</dbReference>
<comment type="caution">
    <text evidence="19">The sequence shown here is derived from an EMBL/GenBank/DDBJ whole genome shotgun (WGS) entry which is preliminary data.</text>
</comment>
<keyword evidence="8 15" id="KW-0067">ATP-binding</keyword>
<comment type="catalytic activity">
    <reaction evidence="13 15">
        <text>Couples ATP hydrolysis with the unwinding of duplex DNA by translocating in the 3'-5' direction.</text>
        <dbReference type="EC" id="5.6.2.4"/>
    </reaction>
</comment>
<dbReference type="Proteomes" id="UP001562065">
    <property type="component" value="Unassembled WGS sequence"/>
</dbReference>
<dbReference type="EC" id="5.6.2.4" evidence="15"/>
<dbReference type="SUPFAM" id="SSF52540">
    <property type="entry name" value="P-loop containing nucleoside triphosphate hydrolases"/>
    <property type="match status" value="1"/>
</dbReference>
<dbReference type="InterPro" id="IPR000212">
    <property type="entry name" value="DNA_helicase_UvrD/REP"/>
</dbReference>
<evidence type="ECO:0000256" key="13">
    <source>
        <dbReference type="ARBA" id="ARBA00034617"/>
    </source>
</evidence>
<dbReference type="GO" id="GO:0008854">
    <property type="term" value="F:exodeoxyribonuclease V activity"/>
    <property type="evidence" value="ECO:0007669"/>
    <property type="project" value="UniProtKB-EC"/>
</dbReference>
<comment type="domain">
    <text evidence="15">The C-terminal domain has nuclease activity and interacts with RecD. It interacts with RecA, facilitating its loading onto ssDNA.</text>
</comment>
<dbReference type="PANTHER" id="PTHR11070">
    <property type="entry name" value="UVRD / RECB / PCRA DNA HELICASE FAMILY MEMBER"/>
    <property type="match status" value="1"/>
</dbReference>
<evidence type="ECO:0000256" key="15">
    <source>
        <dbReference type="HAMAP-Rule" id="MF_01485"/>
    </source>
</evidence>
<feature type="domain" description="UvrD-like helicase ATP-binding" evidence="17">
    <location>
        <begin position="1"/>
        <end position="455"/>
    </location>
</feature>
<dbReference type="InterPro" id="IPR014016">
    <property type="entry name" value="UvrD-like_ATP-bd"/>
</dbReference>
<feature type="binding site" evidence="15">
    <location>
        <position position="1073"/>
    </location>
    <ligand>
        <name>Mg(2+)</name>
        <dbReference type="ChEBI" id="CHEBI:18420"/>
    </ligand>
</feature>
<feature type="binding site" evidence="16">
    <location>
        <begin position="22"/>
        <end position="29"/>
    </location>
    <ligand>
        <name>ATP</name>
        <dbReference type="ChEBI" id="CHEBI:30616"/>
    </ligand>
</feature>
<accession>A0ABV4AG12</accession>
<evidence type="ECO:0000259" key="18">
    <source>
        <dbReference type="PROSITE" id="PS51217"/>
    </source>
</evidence>
<feature type="region of interest" description="Nuclease activity, interacts with RecD and RecA" evidence="15">
    <location>
        <begin position="898"/>
        <end position="1169"/>
    </location>
</feature>
<dbReference type="PROSITE" id="PS51198">
    <property type="entry name" value="UVRD_HELICASE_ATP_BIND"/>
    <property type="match status" value="1"/>
</dbReference>
<feature type="active site" description="For nuclease activity" evidence="15">
    <location>
        <position position="1073"/>
    </location>
</feature>
<dbReference type="PROSITE" id="PS51217">
    <property type="entry name" value="UVRD_HELICASE_CTER"/>
    <property type="match status" value="1"/>
</dbReference>
<keyword evidence="4 15" id="KW-0227">DNA damage</keyword>
<comment type="catalytic activity">
    <reaction evidence="14 15">
        <text>ATP + H2O = ADP + phosphate + H(+)</text>
        <dbReference type="Rhea" id="RHEA:13065"/>
        <dbReference type="ChEBI" id="CHEBI:15377"/>
        <dbReference type="ChEBI" id="CHEBI:15378"/>
        <dbReference type="ChEBI" id="CHEBI:30616"/>
        <dbReference type="ChEBI" id="CHEBI:43474"/>
        <dbReference type="ChEBI" id="CHEBI:456216"/>
        <dbReference type="EC" id="5.6.2.4"/>
    </reaction>
</comment>
<comment type="domain">
    <text evidence="15">The N-terminal DNA-binding domain is a ssDNA-dependent ATPase and has ATP-dependent 3'-5' helicase function. This domain interacts with RecC.</text>
</comment>
<dbReference type="Gene3D" id="3.90.320.10">
    <property type="match status" value="1"/>
</dbReference>
<dbReference type="Pfam" id="PF13361">
    <property type="entry name" value="UvrD_C"/>
    <property type="match status" value="1"/>
</dbReference>
<keyword evidence="9 15" id="KW-0460">Magnesium</keyword>
<evidence type="ECO:0000256" key="2">
    <source>
        <dbReference type="ARBA" id="ARBA00022723"/>
    </source>
</evidence>
<dbReference type="Gene3D" id="1.10.486.10">
    <property type="entry name" value="PCRA, domain 4"/>
    <property type="match status" value="1"/>
</dbReference>
<feature type="binding site" evidence="15">
    <location>
        <position position="1060"/>
    </location>
    <ligand>
        <name>Mg(2+)</name>
        <dbReference type="ChEBI" id="CHEBI:18420"/>
    </ligand>
</feature>
<evidence type="ECO:0000256" key="12">
    <source>
        <dbReference type="ARBA" id="ARBA00023235"/>
    </source>
</evidence>
<evidence type="ECO:0000256" key="1">
    <source>
        <dbReference type="ARBA" id="ARBA00022722"/>
    </source>
</evidence>
<dbReference type="InterPro" id="IPR014017">
    <property type="entry name" value="DNA_helicase_UvrD-like_C"/>
</dbReference>
<dbReference type="InterPro" id="IPR038726">
    <property type="entry name" value="PDDEXK_AddAB-type"/>
</dbReference>